<dbReference type="EMBL" id="VVZA01000017">
    <property type="protein sequence ID" value="KAA5403060.1"/>
    <property type="molecule type" value="Genomic_DNA"/>
</dbReference>
<dbReference type="Proteomes" id="UP001055104">
    <property type="component" value="Unassembled WGS sequence"/>
</dbReference>
<evidence type="ECO:0000313" key="14">
    <source>
        <dbReference type="EMBL" id="QJR75685.1"/>
    </source>
</evidence>
<evidence type="ECO:0000259" key="5">
    <source>
        <dbReference type="Pfam" id="PF04542"/>
    </source>
</evidence>
<dbReference type="GO" id="GO:0016987">
    <property type="term" value="F:sigma factor activity"/>
    <property type="evidence" value="ECO:0007669"/>
    <property type="project" value="UniProtKB-KW"/>
</dbReference>
<keyword evidence="3" id="KW-0731">Sigma factor</keyword>
<dbReference type="GO" id="GO:0006352">
    <property type="term" value="P:DNA-templated transcription initiation"/>
    <property type="evidence" value="ECO:0007669"/>
    <property type="project" value="InterPro"/>
</dbReference>
<feature type="domain" description="RNA polymerase sigma factor 70 region 4 type 2" evidence="6">
    <location>
        <begin position="126"/>
        <end position="177"/>
    </location>
</feature>
<organism evidence="10 22">
    <name type="scientific">Phocaeicola dorei</name>
    <dbReference type="NCBI Taxonomy" id="357276"/>
    <lineage>
        <taxon>Bacteria</taxon>
        <taxon>Pseudomonadati</taxon>
        <taxon>Bacteroidota</taxon>
        <taxon>Bacteroidia</taxon>
        <taxon>Bacteroidales</taxon>
        <taxon>Bacteroidaceae</taxon>
        <taxon>Phocaeicola</taxon>
    </lineage>
</organism>
<evidence type="ECO:0000313" key="9">
    <source>
        <dbReference type="EMBL" id="KAA5386931.1"/>
    </source>
</evidence>
<reference evidence="17" key="7">
    <citation type="journal article" date="2023" name="Nat. Commun.">
        <title>Identification of a novel Human Milk Oligosaccharides utilization cluster in the infant gut commensal Bacteroides dorei.</title>
        <authorList>
            <person name="Kijner S."/>
            <person name="Ennis D."/>
            <person name="Shmorak S."/>
            <person name="Florentin A."/>
            <person name="Yassour M."/>
        </authorList>
    </citation>
    <scope>NUCLEOTIDE SEQUENCE</scope>
    <source>
        <strain evidence="17">2</strain>
    </source>
</reference>
<dbReference type="eggNOG" id="COG1595">
    <property type="taxonomic scope" value="Bacteria"/>
</dbReference>
<comment type="similarity">
    <text evidence="1">Belongs to the sigma-70 factor family. ECF subfamily.</text>
</comment>
<evidence type="ECO:0000259" key="6">
    <source>
        <dbReference type="Pfam" id="PF08281"/>
    </source>
</evidence>
<dbReference type="AlphaFoldDB" id="A0A076INX2"/>
<evidence type="ECO:0000313" key="11">
    <source>
        <dbReference type="EMBL" id="KAA5403060.1"/>
    </source>
</evidence>
<reference evidence="16 19" key="3">
    <citation type="journal article" date="2019" name="Nat. Microbiol.">
        <title>Genomic variation and strain-specific functional adaptation in the human gut microbiome during early life.</title>
        <authorList>
            <person name="Vatanen T."/>
            <person name="Plichta D.R."/>
            <person name="Somani J."/>
            <person name="Munch P.C."/>
            <person name="Arthur T.D."/>
            <person name="Hall A.B."/>
            <person name="Rudolf S."/>
            <person name="Oakeley E.J."/>
            <person name="Ke X."/>
            <person name="Young R.A."/>
            <person name="Haiser H.J."/>
            <person name="Kolde R."/>
            <person name="Yassour M."/>
            <person name="Luopajarvi K."/>
            <person name="Siljander H."/>
            <person name="Virtanen S.M."/>
            <person name="Ilonen J."/>
            <person name="Uibo R."/>
            <person name="Tillmann V."/>
            <person name="Mokurov S."/>
            <person name="Dorshakova N."/>
            <person name="Porter J.A."/>
            <person name="McHardy A.C."/>
            <person name="Lahdesmaki H."/>
            <person name="Vlamakis H."/>
            <person name="Huttenhower C."/>
            <person name="Knip M."/>
            <person name="Xavier R.J."/>
        </authorList>
    </citation>
    <scope>NUCLEOTIDE SEQUENCE [LARGE SCALE GENOMIC DNA]</scope>
    <source>
        <strain evidence="16 19">RJX1047</strain>
    </source>
</reference>
<dbReference type="Proteomes" id="UP000481616">
    <property type="component" value="Unassembled WGS sequence"/>
</dbReference>
<reference evidence="12" key="5">
    <citation type="submission" date="2021-06" db="EMBL/GenBank/DDBJ databases">
        <title>Collection of gut derived symbiotic bacterial strains cultured from healthy donors.</title>
        <authorList>
            <person name="Lin H."/>
            <person name="Littmann E."/>
            <person name="Pamer E.G."/>
        </authorList>
    </citation>
    <scope>NUCLEOTIDE SEQUENCE</scope>
    <source>
        <strain evidence="12">MSK.5.10</strain>
    </source>
</reference>
<reference evidence="7" key="6">
    <citation type="submission" date="2022-01" db="EMBL/GenBank/DDBJ databases">
        <title>Novel bile acid biosynthetic pathways are enriched in the microbiome of centenarians.</title>
        <authorList>
            <person name="Sato Y."/>
            <person name="Atarashi K."/>
            <person name="Plichta R.D."/>
            <person name="Arai Y."/>
            <person name="Sasajima S."/>
            <person name="Kearney M.S."/>
            <person name="Suda W."/>
            <person name="Takeshita K."/>
            <person name="Sasaki T."/>
            <person name="Okamoto S."/>
            <person name="Skelly N.A."/>
            <person name="Okamura Y."/>
            <person name="Vlamakis H."/>
            <person name="Li Y."/>
            <person name="Tanoue T."/>
            <person name="Takei H."/>
            <person name="Nittono H."/>
            <person name="Narushima S."/>
            <person name="Irie J."/>
            <person name="Itoh H."/>
            <person name="Moriya K."/>
            <person name="Sugiura Y."/>
            <person name="Suematsu M."/>
            <person name="Moritoki N."/>
            <person name="Shibata S."/>
            <person name="Littman R.D."/>
            <person name="Fischbach A.M."/>
            <person name="Uwamino Y."/>
            <person name="Inoue T."/>
            <person name="Honda A."/>
            <person name="Hattori M."/>
            <person name="Murai T."/>
            <person name="Xavier J.R."/>
            <person name="Hirose N."/>
            <person name="Honda K."/>
        </authorList>
    </citation>
    <scope>NUCLEOTIDE SEQUENCE</scope>
    <source>
        <strain evidence="7">CE91-St7</strain>
    </source>
</reference>
<dbReference type="EMBL" id="BQOB01000001">
    <property type="protein sequence ID" value="GKH81593.1"/>
    <property type="molecule type" value="Genomic_DNA"/>
</dbReference>
<evidence type="ECO:0000313" key="22">
    <source>
        <dbReference type="Proteomes" id="UP000481616"/>
    </source>
</evidence>
<dbReference type="GO" id="GO:0003677">
    <property type="term" value="F:DNA binding"/>
    <property type="evidence" value="ECO:0007669"/>
    <property type="project" value="InterPro"/>
</dbReference>
<keyword evidence="4" id="KW-0804">Transcription</keyword>
<reference evidence="13" key="8">
    <citation type="submission" date="2023-10" db="EMBL/GenBank/DDBJ databases">
        <title>Genome of Potential pathogenic bacteria in Crohn's disease.</title>
        <authorList>
            <person name="Rodriguez-Palacios A."/>
        </authorList>
    </citation>
    <scope>NUCLEOTIDE SEQUENCE</scope>
    <source>
        <strain evidence="13">CavFT-hAR62</strain>
    </source>
</reference>
<evidence type="ECO:0000256" key="3">
    <source>
        <dbReference type="ARBA" id="ARBA00023082"/>
    </source>
</evidence>
<dbReference type="Proteomes" id="UP000283678">
    <property type="component" value="Unassembled WGS sequence"/>
</dbReference>
<dbReference type="EMBL" id="SLTU01000001">
    <property type="protein sequence ID" value="TDA77042.1"/>
    <property type="molecule type" value="Genomic_DNA"/>
</dbReference>
<keyword evidence="7" id="KW-0240">DNA-directed RNA polymerase</keyword>
<dbReference type="PANTHER" id="PTHR43133:SF46">
    <property type="entry name" value="RNA POLYMERASE SIGMA-70 FACTOR ECF SUBFAMILY"/>
    <property type="match status" value="1"/>
</dbReference>
<evidence type="ECO:0000313" key="7">
    <source>
        <dbReference type="EMBL" id="GKH81593.1"/>
    </source>
</evidence>
<dbReference type="EMBL" id="VVZV01000024">
    <property type="protein sequence ID" value="KAA5316006.1"/>
    <property type="molecule type" value="Genomic_DNA"/>
</dbReference>
<dbReference type="InterPro" id="IPR013325">
    <property type="entry name" value="RNA_pol_sigma_r2"/>
</dbReference>
<dbReference type="PANTHER" id="PTHR43133">
    <property type="entry name" value="RNA POLYMERASE ECF-TYPE SIGMA FACTO"/>
    <property type="match status" value="1"/>
</dbReference>
<evidence type="ECO:0000313" key="12">
    <source>
        <dbReference type="EMBL" id="MBV3122464.1"/>
    </source>
</evidence>
<protein>
    <submittedName>
        <fullName evidence="7">DNA-directed RNA polymerase sigma-70 factor</fullName>
    </submittedName>
    <submittedName>
        <fullName evidence="10">Sigma-70 family RNA polymerase sigma factor</fullName>
    </submittedName>
</protein>
<name>A0A076INX2_9BACT</name>
<dbReference type="InterPro" id="IPR039425">
    <property type="entry name" value="RNA_pol_sigma-70-like"/>
</dbReference>
<proteinExistence type="inferred from homology"/>
<dbReference type="InterPro" id="IPR007627">
    <property type="entry name" value="RNA_pol_sigma70_r2"/>
</dbReference>
<dbReference type="SUPFAM" id="SSF88946">
    <property type="entry name" value="Sigma2 domain of RNA polymerase sigma factors"/>
    <property type="match status" value="1"/>
</dbReference>
<reference evidence="20 21" key="2">
    <citation type="journal article" date="2019" name="Nat. Med.">
        <title>A library of human gut bacterial isolates paired with longitudinal multiomics data enables mechanistic microbiome research.</title>
        <authorList>
            <person name="Poyet M."/>
            <person name="Groussin M."/>
            <person name="Gibbons S.M."/>
            <person name="Avila-Pacheco J."/>
            <person name="Jiang X."/>
            <person name="Kearney S.M."/>
            <person name="Perrotta A.R."/>
            <person name="Berdy B."/>
            <person name="Zhao S."/>
            <person name="Lieberman T.D."/>
            <person name="Swanson P.K."/>
            <person name="Smith M."/>
            <person name="Roesemann S."/>
            <person name="Alexander J.E."/>
            <person name="Rich S.A."/>
            <person name="Livny J."/>
            <person name="Vlamakis H."/>
            <person name="Clish C."/>
            <person name="Bullock K."/>
            <person name="Deik A."/>
            <person name="Scott J."/>
            <person name="Pierce K.A."/>
            <person name="Xavier R.J."/>
            <person name="Alm E.J."/>
        </authorList>
    </citation>
    <scope>NUCLEOTIDE SEQUENCE [LARGE SCALE GENOMIC DNA]</scope>
    <source>
        <strain evidence="10 22">BIOML-A1</strain>
        <strain evidence="8 23">BIOML-A25</strain>
        <strain evidence="11 21">BIOML-A4</strain>
        <strain evidence="9 20">BIOML-A5</strain>
    </source>
</reference>
<evidence type="ECO:0000313" key="20">
    <source>
        <dbReference type="Proteomes" id="UP000347681"/>
    </source>
</evidence>
<reference evidence="15 18" key="1">
    <citation type="submission" date="2018-08" db="EMBL/GenBank/DDBJ databases">
        <title>A genome reference for cultivated species of the human gut microbiota.</title>
        <authorList>
            <person name="Zou Y."/>
            <person name="Xue W."/>
            <person name="Luo G."/>
        </authorList>
    </citation>
    <scope>NUCLEOTIDE SEQUENCE [LARGE SCALE GENOMIC DNA]</scope>
    <source>
        <strain evidence="15 18">AF14-1AC</strain>
    </source>
</reference>
<dbReference type="GO" id="GO:0000428">
    <property type="term" value="C:DNA-directed RNA polymerase complex"/>
    <property type="evidence" value="ECO:0007669"/>
    <property type="project" value="UniProtKB-KW"/>
</dbReference>
<sequence length="188" mass="22677">MVINLKDNSEKDKYILELFRTSPKEAFRLLFDAYHMKLCIYAVQLTDSFEMAEDIVQDFFIYFWEKKYYLKINQNLRYYLYLSVRNAAINTLQKNNMLSMEELSGLDMSIPEESIDEEEQEERNKLLLEKLQKLPRQELQVVRAVIMENKKYKEAAEELHISVNTLKTHLTRALRQLRKEYNLHSLFY</sequence>
<evidence type="ECO:0000313" key="16">
    <source>
        <dbReference type="EMBL" id="TDA77042.1"/>
    </source>
</evidence>
<evidence type="ECO:0000256" key="2">
    <source>
        <dbReference type="ARBA" id="ARBA00023015"/>
    </source>
</evidence>
<dbReference type="EMBL" id="CP126056">
    <property type="protein sequence ID" value="WHX11185.1"/>
    <property type="molecule type" value="Genomic_DNA"/>
</dbReference>
<dbReference type="Proteomes" id="UP000500949">
    <property type="component" value="Chromosome"/>
</dbReference>
<evidence type="ECO:0000313" key="23">
    <source>
        <dbReference type="Proteomes" id="UP000481700"/>
    </source>
</evidence>
<evidence type="ECO:0000313" key="19">
    <source>
        <dbReference type="Proteomes" id="UP000294527"/>
    </source>
</evidence>
<dbReference type="Proteomes" id="UP000777173">
    <property type="component" value="Unassembled WGS sequence"/>
</dbReference>
<dbReference type="InterPro" id="IPR013324">
    <property type="entry name" value="RNA_pol_sigma_r3/r4-like"/>
</dbReference>
<dbReference type="EMBL" id="JAHOAX010000003">
    <property type="protein sequence ID" value="MBV3122464.1"/>
    <property type="molecule type" value="Genomic_DNA"/>
</dbReference>
<dbReference type="KEGG" id="bdh:GV66_11260"/>
<reference evidence="14 24" key="4">
    <citation type="submission" date="2019-11" db="EMBL/GenBank/DDBJ databases">
        <title>Complete genome sequence of Bacteroides dorei DSM 17855.</title>
        <authorList>
            <person name="Russell J.T."/>
        </authorList>
    </citation>
    <scope>NUCLEOTIDE SEQUENCE [LARGE SCALE GENOMIC DNA]</scope>
    <source>
        <strain evidence="14 24">DSM 17855</strain>
    </source>
</reference>
<dbReference type="InterPro" id="IPR036388">
    <property type="entry name" value="WH-like_DNA-bd_sf"/>
</dbReference>
<evidence type="ECO:0000313" key="10">
    <source>
        <dbReference type="EMBL" id="KAA5400715.1"/>
    </source>
</evidence>
<evidence type="ECO:0000313" key="24">
    <source>
        <dbReference type="Proteomes" id="UP000500949"/>
    </source>
</evidence>
<dbReference type="Pfam" id="PF04542">
    <property type="entry name" value="Sigma70_r2"/>
    <property type="match status" value="1"/>
</dbReference>
<evidence type="ECO:0000313" key="15">
    <source>
        <dbReference type="EMBL" id="RGV73908.1"/>
    </source>
</evidence>
<evidence type="ECO:0000313" key="21">
    <source>
        <dbReference type="Proteomes" id="UP000441162"/>
    </source>
</evidence>
<dbReference type="EMBL" id="JAWDEV010000010">
    <property type="protein sequence ID" value="MDU0271036.1"/>
    <property type="molecule type" value="Genomic_DNA"/>
</dbReference>
<dbReference type="Proteomes" id="UP000441162">
    <property type="component" value="Unassembled WGS sequence"/>
</dbReference>
<evidence type="ECO:0000313" key="13">
    <source>
        <dbReference type="EMBL" id="MDU0271036.1"/>
    </source>
</evidence>
<gene>
    <name evidence="7" type="ORF">CE91St7_24770</name>
    <name evidence="15" type="ORF">DWW04_15020</name>
    <name evidence="16" type="ORF">E1I98_12160</name>
    <name evidence="11" type="ORF">F2Y51_16720</name>
    <name evidence="10" type="ORF">F2Y58_00635</name>
    <name evidence="9" type="ORF">F2Y61_03790</name>
    <name evidence="8" type="ORF">F2Z07_18270</name>
    <name evidence="14" type="ORF">GKD17_04440</name>
    <name evidence="12" type="ORF">KSU80_04600</name>
    <name evidence="17" type="ORF">QNN11_07630</name>
    <name evidence="13" type="ORF">RVH45_14335</name>
</gene>
<evidence type="ECO:0000313" key="17">
    <source>
        <dbReference type="EMBL" id="WHX11185.1"/>
    </source>
</evidence>
<dbReference type="Pfam" id="PF08281">
    <property type="entry name" value="Sigma70_r4_2"/>
    <property type="match status" value="1"/>
</dbReference>
<dbReference type="InterPro" id="IPR014284">
    <property type="entry name" value="RNA_pol_sigma-70_dom"/>
</dbReference>
<dbReference type="Proteomes" id="UP000347681">
    <property type="component" value="Unassembled WGS sequence"/>
</dbReference>
<dbReference type="Proteomes" id="UP001181086">
    <property type="component" value="Unassembled WGS sequence"/>
</dbReference>
<dbReference type="EMBL" id="CP046176">
    <property type="protein sequence ID" value="QJR75685.1"/>
    <property type="molecule type" value="Genomic_DNA"/>
</dbReference>
<evidence type="ECO:0000256" key="1">
    <source>
        <dbReference type="ARBA" id="ARBA00010641"/>
    </source>
</evidence>
<keyword evidence="2" id="KW-0805">Transcription regulation</keyword>
<dbReference type="NCBIfam" id="TIGR02937">
    <property type="entry name" value="sigma70-ECF"/>
    <property type="match status" value="1"/>
</dbReference>
<evidence type="ECO:0000256" key="4">
    <source>
        <dbReference type="ARBA" id="ARBA00023163"/>
    </source>
</evidence>
<dbReference type="EMBL" id="QRZL01000016">
    <property type="protein sequence ID" value="RGV73908.1"/>
    <property type="molecule type" value="Genomic_DNA"/>
</dbReference>
<dbReference type="KEGG" id="bdo:EL88_03695"/>
<dbReference type="EMBL" id="VVYY01000001">
    <property type="protein sequence ID" value="KAA5400715.1"/>
    <property type="molecule type" value="Genomic_DNA"/>
</dbReference>
<dbReference type="GeneID" id="93445928"/>
<dbReference type="Gene3D" id="1.10.1740.10">
    <property type="match status" value="1"/>
</dbReference>
<evidence type="ECO:0000313" key="8">
    <source>
        <dbReference type="EMBL" id="KAA5316006.1"/>
    </source>
</evidence>
<accession>A0A076INX2</accession>
<dbReference type="Proteomes" id="UP000294527">
    <property type="component" value="Unassembled WGS sequence"/>
</dbReference>
<dbReference type="InterPro" id="IPR013249">
    <property type="entry name" value="RNA_pol_sigma70_r4_t2"/>
</dbReference>
<dbReference type="RefSeq" id="WP_007836942.1">
    <property type="nucleotide sequence ID" value="NZ_BAABYF010000001.1"/>
</dbReference>
<evidence type="ECO:0000313" key="18">
    <source>
        <dbReference type="Proteomes" id="UP000283678"/>
    </source>
</evidence>
<dbReference type="Gene3D" id="1.10.10.10">
    <property type="entry name" value="Winged helix-like DNA-binding domain superfamily/Winged helix DNA-binding domain"/>
    <property type="match status" value="1"/>
</dbReference>
<feature type="domain" description="RNA polymerase sigma-70 region 2" evidence="5">
    <location>
        <begin position="30"/>
        <end position="95"/>
    </location>
</feature>
<dbReference type="Proteomes" id="UP000481700">
    <property type="component" value="Unassembled WGS sequence"/>
</dbReference>
<dbReference type="Proteomes" id="UP001177934">
    <property type="component" value="Chromosome"/>
</dbReference>
<dbReference type="SUPFAM" id="SSF88659">
    <property type="entry name" value="Sigma3 and sigma4 domains of RNA polymerase sigma factors"/>
    <property type="match status" value="1"/>
</dbReference>
<dbReference type="EMBL" id="VVZB01000001">
    <property type="protein sequence ID" value="KAA5386931.1"/>
    <property type="molecule type" value="Genomic_DNA"/>
</dbReference>